<gene>
    <name evidence="1" type="ORF">ACFP3R_04550</name>
</gene>
<dbReference type="InterPro" id="IPR019292">
    <property type="entry name" value="McrC"/>
</dbReference>
<dbReference type="EMBL" id="JBHSQO010000003">
    <property type="protein sequence ID" value="MFC6088531.1"/>
    <property type="molecule type" value="Genomic_DNA"/>
</dbReference>
<protein>
    <submittedName>
        <fullName evidence="1">McrC family protein</fullName>
    </submittedName>
</protein>
<sequence>MSWQPSTSTSSVPPVELREYASTDVDGVSPAQVRALRAAVPSLRADYQGGSRWTLTAGHHVGFLRVDDLTVRIHPKVDVRGLLHLLSGATDRLAWRDERVPVDGVADAVDAMAHLLAESALRATRAGVLQGYRRRDEALAVVRGRWRVEDQVRARQGRFVPAEVSYDDYTEDVPENRVVATALRHVRAAVADPGARKHVSRALARFGGHVASLPRTAWSAPPGITWNPLNARYRNAVELALLVLAHSSVTHSAGAHRAHGVLVDMNDLFERFARRALREQLDGVVRKARPSDRVVLDREGRVRLEPDVLWLRDGVPALVADVKYKRLDRGPGNADLYQAHAYCTALGVPFGLLVHATGGGATRYRLVDGRTTISVVGIDLSGSPEDITASVRAVADEARDLVTG</sequence>
<dbReference type="RefSeq" id="WP_380633126.1">
    <property type="nucleotide sequence ID" value="NZ_JBHSQO010000003.1"/>
</dbReference>
<dbReference type="PANTHER" id="PTHR38733:SF1">
    <property type="entry name" value="TYPE IV METHYL-DIRECTED RESTRICTION ENZYME ECOKMCRBC"/>
    <property type="match status" value="1"/>
</dbReference>
<evidence type="ECO:0000313" key="2">
    <source>
        <dbReference type="Proteomes" id="UP001596220"/>
    </source>
</evidence>
<organism evidence="1 2">
    <name type="scientific">Saccharothrix lopnurensis</name>
    <dbReference type="NCBI Taxonomy" id="1670621"/>
    <lineage>
        <taxon>Bacteria</taxon>
        <taxon>Bacillati</taxon>
        <taxon>Actinomycetota</taxon>
        <taxon>Actinomycetes</taxon>
        <taxon>Pseudonocardiales</taxon>
        <taxon>Pseudonocardiaceae</taxon>
        <taxon>Saccharothrix</taxon>
    </lineage>
</organism>
<reference evidence="2" key="1">
    <citation type="journal article" date="2019" name="Int. J. Syst. Evol. Microbiol.">
        <title>The Global Catalogue of Microorganisms (GCM) 10K type strain sequencing project: providing services to taxonomists for standard genome sequencing and annotation.</title>
        <authorList>
            <consortium name="The Broad Institute Genomics Platform"/>
            <consortium name="The Broad Institute Genome Sequencing Center for Infectious Disease"/>
            <person name="Wu L."/>
            <person name="Ma J."/>
        </authorList>
    </citation>
    <scope>NUCLEOTIDE SEQUENCE [LARGE SCALE GENOMIC DNA]</scope>
    <source>
        <strain evidence="2">CGMCC 4.7246</strain>
    </source>
</reference>
<dbReference type="PANTHER" id="PTHR38733">
    <property type="entry name" value="PROTEIN MCRC"/>
    <property type="match status" value="1"/>
</dbReference>
<proteinExistence type="predicted"/>
<evidence type="ECO:0000313" key="1">
    <source>
        <dbReference type="EMBL" id="MFC6088531.1"/>
    </source>
</evidence>
<dbReference type="Proteomes" id="UP001596220">
    <property type="component" value="Unassembled WGS sequence"/>
</dbReference>
<accession>A0ABW1NZ68</accession>
<comment type="caution">
    <text evidence="1">The sequence shown here is derived from an EMBL/GenBank/DDBJ whole genome shotgun (WGS) entry which is preliminary data.</text>
</comment>
<keyword evidence="2" id="KW-1185">Reference proteome</keyword>
<name>A0ABW1NZ68_9PSEU</name>
<dbReference type="Pfam" id="PF10117">
    <property type="entry name" value="McrBC"/>
    <property type="match status" value="1"/>
</dbReference>